<accession>A0A0E0RB81</accession>
<dbReference type="Proteomes" id="UP000008022">
    <property type="component" value="Unassembled WGS sequence"/>
</dbReference>
<dbReference type="HOGENOM" id="CLU_3411172_0_0_1"/>
<reference evidence="3" key="1">
    <citation type="submission" date="2013-06" db="EMBL/GenBank/DDBJ databases">
        <authorList>
            <person name="Zhao Q."/>
        </authorList>
    </citation>
    <scope>NUCLEOTIDE SEQUENCE</scope>
    <source>
        <strain evidence="3">cv. W1943</strain>
    </source>
</reference>
<feature type="region of interest" description="Disordered" evidence="1">
    <location>
        <begin position="1"/>
        <end position="29"/>
    </location>
</feature>
<reference evidence="2" key="2">
    <citation type="submission" date="2015-06" db="UniProtKB">
        <authorList>
            <consortium name="EnsemblPlants"/>
        </authorList>
    </citation>
    <scope>IDENTIFICATION</scope>
</reference>
<sequence>MASARLSSEAHRANQGRWAPMAEVEQAKQ</sequence>
<dbReference type="Gramene" id="ORUFI11G22240.2">
    <property type="protein sequence ID" value="ORUFI11G22240.2"/>
    <property type="gene ID" value="ORUFI11G22240"/>
</dbReference>
<proteinExistence type="predicted"/>
<dbReference type="AlphaFoldDB" id="A0A0E0RB81"/>
<evidence type="ECO:0000256" key="1">
    <source>
        <dbReference type="SAM" id="MobiDB-lite"/>
    </source>
</evidence>
<name>A0A0E0RB81_ORYRU</name>
<organism evidence="2 3">
    <name type="scientific">Oryza rufipogon</name>
    <name type="common">Brownbeard rice</name>
    <name type="synonym">Asian wild rice</name>
    <dbReference type="NCBI Taxonomy" id="4529"/>
    <lineage>
        <taxon>Eukaryota</taxon>
        <taxon>Viridiplantae</taxon>
        <taxon>Streptophyta</taxon>
        <taxon>Embryophyta</taxon>
        <taxon>Tracheophyta</taxon>
        <taxon>Spermatophyta</taxon>
        <taxon>Magnoliopsida</taxon>
        <taxon>Liliopsida</taxon>
        <taxon>Poales</taxon>
        <taxon>Poaceae</taxon>
        <taxon>BOP clade</taxon>
        <taxon>Oryzoideae</taxon>
        <taxon>Oryzeae</taxon>
        <taxon>Oryzinae</taxon>
        <taxon>Oryza</taxon>
    </lineage>
</organism>
<dbReference type="EnsemblPlants" id="ORUFI11G22240.2">
    <property type="protein sequence ID" value="ORUFI11G22240.2"/>
    <property type="gene ID" value="ORUFI11G22240"/>
</dbReference>
<protein>
    <submittedName>
        <fullName evidence="2">Uncharacterized protein</fullName>
    </submittedName>
</protein>
<keyword evidence="3" id="KW-1185">Reference proteome</keyword>
<evidence type="ECO:0000313" key="2">
    <source>
        <dbReference type="EnsemblPlants" id="ORUFI11G22240.2"/>
    </source>
</evidence>
<evidence type="ECO:0000313" key="3">
    <source>
        <dbReference type="Proteomes" id="UP000008022"/>
    </source>
</evidence>